<evidence type="ECO:0000313" key="1">
    <source>
        <dbReference type="EMBL" id="NDV63493.1"/>
    </source>
</evidence>
<gene>
    <name evidence="1" type="ORF">G0Q06_13595</name>
</gene>
<accession>A0A6B2M411</accession>
<dbReference type="Proteomes" id="UP000478417">
    <property type="component" value="Unassembled WGS sequence"/>
</dbReference>
<reference evidence="1 2" key="1">
    <citation type="submission" date="2020-02" db="EMBL/GenBank/DDBJ databases">
        <title>Albibacoteraceae fam. nov., the first described family within the subdivision 4 Verrucomicrobia.</title>
        <authorList>
            <person name="Xi F."/>
        </authorList>
    </citation>
    <scope>NUCLEOTIDE SEQUENCE [LARGE SCALE GENOMIC DNA]</scope>
    <source>
        <strain evidence="1 2">CK1056</strain>
    </source>
</reference>
<organism evidence="1 2">
    <name type="scientific">Oceanipulchritudo coccoides</name>
    <dbReference type="NCBI Taxonomy" id="2706888"/>
    <lineage>
        <taxon>Bacteria</taxon>
        <taxon>Pseudomonadati</taxon>
        <taxon>Verrucomicrobiota</taxon>
        <taxon>Opitutia</taxon>
        <taxon>Puniceicoccales</taxon>
        <taxon>Oceanipulchritudinaceae</taxon>
        <taxon>Oceanipulchritudo</taxon>
    </lineage>
</organism>
<keyword evidence="2" id="KW-1185">Reference proteome</keyword>
<protein>
    <submittedName>
        <fullName evidence="1">Uncharacterized protein</fullName>
    </submittedName>
</protein>
<sequence>MRIKVSHGFVLLEILPALMLLLGALAISGRLLAHTVETRDRSHRMLLIQDGIMPVWMAWQVRGGFAALASLDENGTWMIRTFPDSSWLPMDPESARARQFLFRRIPSLNPDSWKISLFMKDGSGVGRWIELTRILNLEELPEE</sequence>
<proteinExistence type="predicted"/>
<dbReference type="RefSeq" id="WP_163967082.1">
    <property type="nucleotide sequence ID" value="NZ_JAAGNX010000003.1"/>
</dbReference>
<comment type="caution">
    <text evidence="1">The sequence shown here is derived from an EMBL/GenBank/DDBJ whole genome shotgun (WGS) entry which is preliminary data.</text>
</comment>
<evidence type="ECO:0000313" key="2">
    <source>
        <dbReference type="Proteomes" id="UP000478417"/>
    </source>
</evidence>
<dbReference type="EMBL" id="JAAGNX010000003">
    <property type="protein sequence ID" value="NDV63493.1"/>
    <property type="molecule type" value="Genomic_DNA"/>
</dbReference>
<dbReference type="AlphaFoldDB" id="A0A6B2M411"/>
<name>A0A6B2M411_9BACT</name>